<evidence type="ECO:0000313" key="1">
    <source>
        <dbReference type="Proteomes" id="UP000492821"/>
    </source>
</evidence>
<dbReference type="Proteomes" id="UP000492821">
    <property type="component" value="Unassembled WGS sequence"/>
</dbReference>
<organism evidence="1 2">
    <name type="scientific">Panagrellus redivivus</name>
    <name type="common">Microworm</name>
    <dbReference type="NCBI Taxonomy" id="6233"/>
    <lineage>
        <taxon>Eukaryota</taxon>
        <taxon>Metazoa</taxon>
        <taxon>Ecdysozoa</taxon>
        <taxon>Nematoda</taxon>
        <taxon>Chromadorea</taxon>
        <taxon>Rhabditida</taxon>
        <taxon>Tylenchina</taxon>
        <taxon>Panagrolaimomorpha</taxon>
        <taxon>Panagrolaimoidea</taxon>
        <taxon>Panagrolaimidae</taxon>
        <taxon>Panagrellus</taxon>
    </lineage>
</organism>
<name>A0A7E5A0D5_PANRE</name>
<sequence>MERLVHVMLRVFKTYLPQLDVVNVILHVDKDVLTFSTSKTQQTAKQTLTVSVEISQEHFYVCQEDSRIIFKNKNDTDYIGSCLFETITLNKPELSELAKQGAEVFLLHYDYDIVGPPLVPDPVVEDTVDVKPAEDATKTGYFNFDYKNNRVTNFFKKKK</sequence>
<reference evidence="1" key="1">
    <citation type="journal article" date="2013" name="Genetics">
        <title>The draft genome and transcriptome of Panagrellus redivivus are shaped by the harsh demands of a free-living lifestyle.</title>
        <authorList>
            <person name="Srinivasan J."/>
            <person name="Dillman A.R."/>
            <person name="Macchietto M.G."/>
            <person name="Heikkinen L."/>
            <person name="Lakso M."/>
            <person name="Fracchia K.M."/>
            <person name="Antoshechkin I."/>
            <person name="Mortazavi A."/>
            <person name="Wong G."/>
            <person name="Sternberg P.W."/>
        </authorList>
    </citation>
    <scope>NUCLEOTIDE SEQUENCE [LARGE SCALE GENOMIC DNA]</scope>
    <source>
        <strain evidence="1">MT8872</strain>
    </source>
</reference>
<dbReference type="WBParaSite" id="Pan_g7093.t1">
    <property type="protein sequence ID" value="Pan_g7093.t1"/>
    <property type="gene ID" value="Pan_g7093"/>
</dbReference>
<evidence type="ECO:0000313" key="2">
    <source>
        <dbReference type="WBParaSite" id="Pan_g7093.t1"/>
    </source>
</evidence>
<keyword evidence="1" id="KW-1185">Reference proteome</keyword>
<dbReference type="AlphaFoldDB" id="A0A7E5A0D5"/>
<proteinExistence type="predicted"/>
<reference evidence="2" key="2">
    <citation type="submission" date="2020-10" db="UniProtKB">
        <authorList>
            <consortium name="WormBaseParasite"/>
        </authorList>
    </citation>
    <scope>IDENTIFICATION</scope>
</reference>
<protein>
    <submittedName>
        <fullName evidence="2">Stringent starvation protein B</fullName>
    </submittedName>
</protein>
<accession>A0A7E5A0D5</accession>